<dbReference type="InterPro" id="IPR049450">
    <property type="entry name" value="ACOT8-like_C"/>
</dbReference>
<comment type="caution">
    <text evidence="5">The sequence shown here is derived from an EMBL/GenBank/DDBJ whole genome shotgun (WGS) entry which is preliminary data.</text>
</comment>
<evidence type="ECO:0000256" key="2">
    <source>
        <dbReference type="ARBA" id="ARBA00022801"/>
    </source>
</evidence>
<protein>
    <submittedName>
        <fullName evidence="5">Thioesterase-like superfamily-domain-containing protein</fullName>
    </submittedName>
</protein>
<feature type="domain" description="Acyl-CoA thioesterase-like N-terminal HotDog" evidence="3">
    <location>
        <begin position="45"/>
        <end position="128"/>
    </location>
</feature>
<organism evidence="5 6">
    <name type="scientific">Lasiosphaeris hirsuta</name>
    <dbReference type="NCBI Taxonomy" id="260670"/>
    <lineage>
        <taxon>Eukaryota</taxon>
        <taxon>Fungi</taxon>
        <taxon>Dikarya</taxon>
        <taxon>Ascomycota</taxon>
        <taxon>Pezizomycotina</taxon>
        <taxon>Sordariomycetes</taxon>
        <taxon>Sordariomycetidae</taxon>
        <taxon>Sordariales</taxon>
        <taxon>Lasiosphaeriaceae</taxon>
        <taxon>Lasiosphaeris</taxon>
    </lineage>
</organism>
<reference evidence="5" key="1">
    <citation type="submission" date="2023-06" db="EMBL/GenBank/DDBJ databases">
        <title>Genome-scale phylogeny and comparative genomics of the fungal order Sordariales.</title>
        <authorList>
            <consortium name="Lawrence Berkeley National Laboratory"/>
            <person name="Hensen N."/>
            <person name="Bonometti L."/>
            <person name="Westerberg I."/>
            <person name="Brannstrom I.O."/>
            <person name="Guillou S."/>
            <person name="Cros-Aarteil S."/>
            <person name="Calhoun S."/>
            <person name="Haridas S."/>
            <person name="Kuo A."/>
            <person name="Mondo S."/>
            <person name="Pangilinan J."/>
            <person name="Riley R."/>
            <person name="Labutti K."/>
            <person name="Andreopoulos B."/>
            <person name="Lipzen A."/>
            <person name="Chen C."/>
            <person name="Yanf M."/>
            <person name="Daum C."/>
            <person name="Ng V."/>
            <person name="Clum A."/>
            <person name="Steindorff A."/>
            <person name="Ohm R."/>
            <person name="Martin F."/>
            <person name="Silar P."/>
            <person name="Natvig D."/>
            <person name="Lalanne C."/>
            <person name="Gautier V."/>
            <person name="Ament-Velasquez S.L."/>
            <person name="Kruys A."/>
            <person name="Hutchinson M.I."/>
            <person name="Powell A.J."/>
            <person name="Barry K."/>
            <person name="Miller A.N."/>
            <person name="Grigoriev I.V."/>
            <person name="Debuchy R."/>
            <person name="Gladieux P."/>
            <person name="Thoren M.H."/>
            <person name="Johannesson H."/>
        </authorList>
    </citation>
    <scope>NUCLEOTIDE SEQUENCE</scope>
    <source>
        <strain evidence="5">SMH4607-1</strain>
    </source>
</reference>
<dbReference type="GO" id="GO:0005782">
    <property type="term" value="C:peroxisomal matrix"/>
    <property type="evidence" value="ECO:0007669"/>
    <property type="project" value="UniProtKB-SubCell"/>
</dbReference>
<evidence type="ECO:0000313" key="6">
    <source>
        <dbReference type="Proteomes" id="UP001172102"/>
    </source>
</evidence>
<dbReference type="Proteomes" id="UP001172102">
    <property type="component" value="Unassembled WGS sequence"/>
</dbReference>
<dbReference type="Gene3D" id="2.40.160.210">
    <property type="entry name" value="Acyl-CoA thioesterase, double hotdog domain"/>
    <property type="match status" value="1"/>
</dbReference>
<dbReference type="AlphaFoldDB" id="A0AA39ZVD8"/>
<dbReference type="InterPro" id="IPR029069">
    <property type="entry name" value="HotDog_dom_sf"/>
</dbReference>
<dbReference type="Pfam" id="PF20789">
    <property type="entry name" value="4HBT_3C"/>
    <property type="match status" value="1"/>
</dbReference>
<dbReference type="Pfam" id="PF13622">
    <property type="entry name" value="4HBT_3"/>
    <property type="match status" value="1"/>
</dbReference>
<evidence type="ECO:0000256" key="1">
    <source>
        <dbReference type="ARBA" id="ARBA00006538"/>
    </source>
</evidence>
<dbReference type="GO" id="GO:0009062">
    <property type="term" value="P:fatty acid catabolic process"/>
    <property type="evidence" value="ECO:0007669"/>
    <property type="project" value="TreeGrafter"/>
</dbReference>
<sequence>MAPKQDTRLPFQEALNLVRLPPSQGSAQGFMSTRAAYLPGSDIVSPMPQVHKAAYGGHVYAQAGLAVCRTWRELEDQKGVKPADRFGLHTMHGYFTSMGLPDRPFIYNVTPTTAARSISTLTVTAHQPTTPSTNPRHDHFPATDAALAPGPTCFTAMCSFKLPEAHSAGVSVQDDSPQKRFASILSTRRPAEWPPAPPAPPVDIDGIVDAVGTNQLGNFPGVDMKKVGMTAWNKGKPVHERVELVLYRLLKPLPADNANEHVLVHAFSVDRNGLLMAANHIGFGWSLGKAASLSYSFVMHVNADEAVMRYGEGEWWVQEATFPRVGAGRGIVMSRIWSPEGVHVATEYQDGLIRTWVQKEGKL</sequence>
<keyword evidence="6" id="KW-1185">Reference proteome</keyword>
<proteinExistence type="inferred from homology"/>
<name>A0AA39ZVD8_9PEZI</name>
<dbReference type="InterPro" id="IPR003703">
    <property type="entry name" value="Acyl_CoA_thio"/>
</dbReference>
<dbReference type="InterPro" id="IPR042171">
    <property type="entry name" value="Acyl-CoA_hotdog"/>
</dbReference>
<accession>A0AA39ZVD8</accession>
<gene>
    <name evidence="5" type="ORF">B0H67DRAFT_648869</name>
</gene>
<dbReference type="CDD" id="cd03445">
    <property type="entry name" value="Thioesterase_II_repeat2"/>
    <property type="match status" value="1"/>
</dbReference>
<dbReference type="GO" id="GO:0006637">
    <property type="term" value="P:acyl-CoA metabolic process"/>
    <property type="evidence" value="ECO:0007669"/>
    <property type="project" value="InterPro"/>
</dbReference>
<feature type="domain" description="Acyl-CoA thioesterase-like C-terminal" evidence="4">
    <location>
        <begin position="246"/>
        <end position="352"/>
    </location>
</feature>
<dbReference type="InterPro" id="IPR049449">
    <property type="entry name" value="TesB_ACOT8-like_N"/>
</dbReference>
<dbReference type="PANTHER" id="PTHR11066">
    <property type="entry name" value="ACYL-COA THIOESTERASE"/>
    <property type="match status" value="1"/>
</dbReference>
<dbReference type="SUPFAM" id="SSF54637">
    <property type="entry name" value="Thioesterase/thiol ester dehydrase-isomerase"/>
    <property type="match status" value="2"/>
</dbReference>
<dbReference type="CDD" id="cd03444">
    <property type="entry name" value="Thioesterase_II_repeat1"/>
    <property type="match status" value="1"/>
</dbReference>
<dbReference type="EMBL" id="JAUKUA010000007">
    <property type="protein sequence ID" value="KAK0704429.1"/>
    <property type="molecule type" value="Genomic_DNA"/>
</dbReference>
<dbReference type="GO" id="GO:0047617">
    <property type="term" value="F:fatty acyl-CoA hydrolase activity"/>
    <property type="evidence" value="ECO:0007669"/>
    <property type="project" value="InterPro"/>
</dbReference>
<keyword evidence="2" id="KW-0378">Hydrolase</keyword>
<evidence type="ECO:0000313" key="5">
    <source>
        <dbReference type="EMBL" id="KAK0704429.1"/>
    </source>
</evidence>
<comment type="similarity">
    <text evidence="1">Belongs to the C/M/P thioester hydrolase family.</text>
</comment>
<evidence type="ECO:0000259" key="3">
    <source>
        <dbReference type="Pfam" id="PF13622"/>
    </source>
</evidence>
<dbReference type="PANTHER" id="PTHR11066:SF64">
    <property type="entry name" value="ACYL-COA THIOESTERASE (AFU_ORTHOLOGUE AFUA_1G12060)"/>
    <property type="match status" value="1"/>
</dbReference>
<evidence type="ECO:0000259" key="4">
    <source>
        <dbReference type="Pfam" id="PF20789"/>
    </source>
</evidence>